<evidence type="ECO:0000313" key="1">
    <source>
        <dbReference type="EMBL" id="CAG8714986.1"/>
    </source>
</evidence>
<comment type="caution">
    <text evidence="1">The sequence shown here is derived from an EMBL/GenBank/DDBJ whole genome shotgun (WGS) entry which is preliminary data.</text>
</comment>
<name>A0A9N9I0E8_9GLOM</name>
<feature type="non-terminal residue" evidence="1">
    <location>
        <position position="1"/>
    </location>
</feature>
<gene>
    <name evidence="1" type="ORF">AMORRO_LOCUS12943</name>
</gene>
<evidence type="ECO:0000313" key="2">
    <source>
        <dbReference type="Proteomes" id="UP000789342"/>
    </source>
</evidence>
<dbReference type="Proteomes" id="UP000789342">
    <property type="component" value="Unassembled WGS sequence"/>
</dbReference>
<organism evidence="1 2">
    <name type="scientific">Acaulospora morrowiae</name>
    <dbReference type="NCBI Taxonomy" id="94023"/>
    <lineage>
        <taxon>Eukaryota</taxon>
        <taxon>Fungi</taxon>
        <taxon>Fungi incertae sedis</taxon>
        <taxon>Mucoromycota</taxon>
        <taxon>Glomeromycotina</taxon>
        <taxon>Glomeromycetes</taxon>
        <taxon>Diversisporales</taxon>
        <taxon>Acaulosporaceae</taxon>
        <taxon>Acaulospora</taxon>
    </lineage>
</organism>
<sequence>RMYSWICPIPNGIHNNYSDWPLVIYLDLCDSIEVISDITGDRFVFASGLGLSSLHSTDSFYWRGTSLVELNVSFMKYNT</sequence>
<dbReference type="AlphaFoldDB" id="A0A9N9I0E8"/>
<proteinExistence type="predicted"/>
<keyword evidence="2" id="KW-1185">Reference proteome</keyword>
<dbReference type="EMBL" id="CAJVPV010020535">
    <property type="protein sequence ID" value="CAG8714986.1"/>
    <property type="molecule type" value="Genomic_DNA"/>
</dbReference>
<reference evidence="1" key="1">
    <citation type="submission" date="2021-06" db="EMBL/GenBank/DDBJ databases">
        <authorList>
            <person name="Kallberg Y."/>
            <person name="Tangrot J."/>
            <person name="Rosling A."/>
        </authorList>
    </citation>
    <scope>NUCLEOTIDE SEQUENCE</scope>
    <source>
        <strain evidence="1">CL551</strain>
    </source>
</reference>
<protein>
    <submittedName>
        <fullName evidence="1">3194_t:CDS:1</fullName>
    </submittedName>
</protein>
<accession>A0A9N9I0E8</accession>